<organism evidence="11 12">
    <name type="scientific">Streptomyces xanthochromogenes</name>
    <dbReference type="NCBI Taxonomy" id="67384"/>
    <lineage>
        <taxon>Bacteria</taxon>
        <taxon>Bacillati</taxon>
        <taxon>Actinomycetota</taxon>
        <taxon>Actinomycetes</taxon>
        <taxon>Kitasatosporales</taxon>
        <taxon>Streptomycetaceae</taxon>
        <taxon>Streptomyces</taxon>
    </lineage>
</organism>
<evidence type="ECO:0000256" key="2">
    <source>
        <dbReference type="ARBA" id="ARBA00004496"/>
    </source>
</evidence>
<dbReference type="InterPro" id="IPR004732">
    <property type="entry name" value="Transaldolase_2"/>
</dbReference>
<dbReference type="InterPro" id="IPR001585">
    <property type="entry name" value="TAL/FSA"/>
</dbReference>
<dbReference type="InterPro" id="IPR013785">
    <property type="entry name" value="Aldolase_TIM"/>
</dbReference>
<dbReference type="Pfam" id="PF00923">
    <property type="entry name" value="TAL_FSA"/>
    <property type="match status" value="1"/>
</dbReference>
<evidence type="ECO:0000313" key="11">
    <source>
        <dbReference type="EMBL" id="GGY59371.1"/>
    </source>
</evidence>
<comment type="function">
    <text evidence="1 10">Transaldolase is important for the balance of metabolites in the pentose-phosphate pathway.</text>
</comment>
<comment type="similarity">
    <text evidence="4 10">Belongs to the transaldolase family. Type 2 subfamily.</text>
</comment>
<evidence type="ECO:0000256" key="10">
    <source>
        <dbReference type="HAMAP-Rule" id="MF_00493"/>
    </source>
</evidence>
<dbReference type="Gene3D" id="3.20.20.70">
    <property type="entry name" value="Aldolase class I"/>
    <property type="match status" value="1"/>
</dbReference>
<keyword evidence="12" id="KW-1185">Reference proteome</keyword>
<evidence type="ECO:0000256" key="5">
    <source>
        <dbReference type="ARBA" id="ARBA00013151"/>
    </source>
</evidence>
<gene>
    <name evidence="11" type="primary">tal1</name>
    <name evidence="10" type="synonym">tal</name>
    <name evidence="11" type="ORF">GCM10010326_62790</name>
</gene>
<keyword evidence="7 10" id="KW-0808">Transferase</keyword>
<name>A0ABQ3AL29_9ACTN</name>
<comment type="caution">
    <text evidence="11">The sequence shown here is derived from an EMBL/GenBank/DDBJ whole genome shotgun (WGS) entry which is preliminary data.</text>
</comment>
<evidence type="ECO:0000256" key="3">
    <source>
        <dbReference type="ARBA" id="ARBA00004857"/>
    </source>
</evidence>
<dbReference type="EC" id="2.2.1.2" evidence="5 10"/>
<comment type="subcellular location">
    <subcellularLocation>
        <location evidence="2 10">Cytoplasm</location>
    </subcellularLocation>
</comment>
<keyword evidence="6 10" id="KW-0963">Cytoplasm</keyword>
<dbReference type="HAMAP" id="MF_00493">
    <property type="entry name" value="Transaldolase_2"/>
    <property type="match status" value="1"/>
</dbReference>
<accession>A0ABQ3AL29</accession>
<feature type="active site" description="Schiff-base intermediate with substrate" evidence="10">
    <location>
        <position position="140"/>
    </location>
</feature>
<dbReference type="SUPFAM" id="SSF51569">
    <property type="entry name" value="Aldolase"/>
    <property type="match status" value="1"/>
</dbReference>
<evidence type="ECO:0000256" key="8">
    <source>
        <dbReference type="ARBA" id="ARBA00023126"/>
    </source>
</evidence>
<protein>
    <recommendedName>
        <fullName evidence="5 10">Transaldolase</fullName>
        <ecNumber evidence="5 10">2.2.1.2</ecNumber>
    </recommendedName>
</protein>
<comment type="catalytic activity">
    <reaction evidence="10">
        <text>D-sedoheptulose 7-phosphate + D-glyceraldehyde 3-phosphate = D-erythrose 4-phosphate + beta-D-fructose 6-phosphate</text>
        <dbReference type="Rhea" id="RHEA:17053"/>
        <dbReference type="ChEBI" id="CHEBI:16897"/>
        <dbReference type="ChEBI" id="CHEBI:57483"/>
        <dbReference type="ChEBI" id="CHEBI:57634"/>
        <dbReference type="ChEBI" id="CHEBI:59776"/>
        <dbReference type="EC" id="2.2.1.2"/>
    </reaction>
</comment>
<evidence type="ECO:0000256" key="1">
    <source>
        <dbReference type="ARBA" id="ARBA00003518"/>
    </source>
</evidence>
<dbReference type="PANTHER" id="PTHR10683:SF31">
    <property type="entry name" value="TRANSALDOLASE"/>
    <property type="match status" value="1"/>
</dbReference>
<dbReference type="PIRSF" id="PIRSF036915">
    <property type="entry name" value="Trnald_Bac_Plnt"/>
    <property type="match status" value="1"/>
</dbReference>
<keyword evidence="9 10" id="KW-0704">Schiff base</keyword>
<dbReference type="Proteomes" id="UP000600946">
    <property type="component" value="Unassembled WGS sequence"/>
</dbReference>
<evidence type="ECO:0000256" key="7">
    <source>
        <dbReference type="ARBA" id="ARBA00022679"/>
    </source>
</evidence>
<sequence>MNDVFTRLAGEGVSVWLDDFQRSGTTLSELRRAVGPHGVTGAVGRTDTFAELLHTSPPYRSRIRELAHGDLTAEELVWALTTQDVRTACDELRAAHERTAGRDGFASVDVDPRNAWDAGATVAEARALWRTVNRPNLLVKIPATAPNLAAISTCLAEGIGVNAVAIFSPDRYAQVSDAFLDGLERARAAGRDLRSIASVASFSVNCLDVEVDRELDRAGSAEARAMSGKAGIANARLAYEIYEDSLASPRWRALAAAGAAPQRLAWTSTARTTPARPDTSYVEELVAPDTVSVLSGATLLAVADHGEVRGDSVRRHYAESRRVLSYLSWFGISYRTVVSSLEAVTLRQSAATWDALLTAVRGELDAQRRTLAPLR</sequence>
<keyword evidence="8 10" id="KW-0570">Pentose shunt</keyword>
<proteinExistence type="inferred from homology"/>
<dbReference type="EMBL" id="BMUU01000013">
    <property type="protein sequence ID" value="GGY59371.1"/>
    <property type="molecule type" value="Genomic_DNA"/>
</dbReference>
<evidence type="ECO:0000256" key="9">
    <source>
        <dbReference type="ARBA" id="ARBA00023270"/>
    </source>
</evidence>
<evidence type="ECO:0000256" key="4">
    <source>
        <dbReference type="ARBA" id="ARBA00008426"/>
    </source>
</evidence>
<comment type="pathway">
    <text evidence="3 10">Carbohydrate degradation; pentose phosphate pathway; D-glyceraldehyde 3-phosphate and beta-D-fructose 6-phosphate from D-ribose 5-phosphate and D-xylulose 5-phosphate (non-oxidative stage): step 2/3.</text>
</comment>
<evidence type="ECO:0000313" key="12">
    <source>
        <dbReference type="Proteomes" id="UP000600946"/>
    </source>
</evidence>
<reference evidence="12" key="1">
    <citation type="journal article" date="2019" name="Int. J. Syst. Evol. Microbiol.">
        <title>The Global Catalogue of Microorganisms (GCM) 10K type strain sequencing project: providing services to taxonomists for standard genome sequencing and annotation.</title>
        <authorList>
            <consortium name="The Broad Institute Genomics Platform"/>
            <consortium name="The Broad Institute Genome Sequencing Center for Infectious Disease"/>
            <person name="Wu L."/>
            <person name="Ma J."/>
        </authorList>
    </citation>
    <scope>NUCLEOTIDE SEQUENCE [LARGE SCALE GENOMIC DNA]</scope>
    <source>
        <strain evidence="12">JCM 4594</strain>
    </source>
</reference>
<dbReference type="NCBIfam" id="TIGR00876">
    <property type="entry name" value="tal_mycobact"/>
    <property type="match status" value="1"/>
</dbReference>
<dbReference type="PANTHER" id="PTHR10683">
    <property type="entry name" value="TRANSALDOLASE"/>
    <property type="match status" value="1"/>
</dbReference>
<evidence type="ECO:0000256" key="6">
    <source>
        <dbReference type="ARBA" id="ARBA00022490"/>
    </source>
</evidence>